<sequence length="326" mass="36737">MVSIDWQPSASLSRLKERADFLRDIRHFFAKREIMEVDTPLLCFGVATDPGLQAFAVNVSAQKPSFRYLQTSPEYAMKRLVAAGSGPIYYLGKAFRAEEVGRKHNPEFTMLEWYRPAWDHLALIAEVDELMQELLGTLPAQVVTYADLFLHYFNIQPHLAELSQLQAAAIAKQWVAATDLPELDKDGWLDLLMSHGIEPYLGQERPLVVTDYPASQASLAKTRMIEQTVPFQVAERFEFYFKGIELANGYHELCCAKEQAARFEEDLTKRKAFGLAELPIDHYLLAALQEGFPPCAGVALGVDRLLMLKVNEKDIAKVLPFAWAGA</sequence>
<evidence type="ECO:0000259" key="6">
    <source>
        <dbReference type="PROSITE" id="PS50862"/>
    </source>
</evidence>
<dbReference type="PANTHER" id="PTHR42918">
    <property type="entry name" value="LYSYL-TRNA SYNTHETASE"/>
    <property type="match status" value="1"/>
</dbReference>
<dbReference type="Proteomes" id="UP000051497">
    <property type="component" value="Unassembled WGS sequence"/>
</dbReference>
<keyword evidence="3" id="KW-0547">Nucleotide-binding</keyword>
<reference evidence="7" key="1">
    <citation type="journal article" date="2016" name="Genome Announc.">
        <title>Draft Genome Sequences of Two Novel Amoeba-Resistant Intranuclear Bacteria, 'Candidatus Berkiella cookevillensis' and 'Candidatus Berkiella aquae'.</title>
        <authorList>
            <person name="Mehari Y.T."/>
            <person name="Arivett B.A."/>
            <person name="Farone A.L."/>
            <person name="Gunderson J.H."/>
            <person name="Farone M.B."/>
        </authorList>
    </citation>
    <scope>NUCLEOTIDE SEQUENCE</scope>
    <source>
        <strain evidence="7">HT99</strain>
    </source>
</reference>
<dbReference type="NCBIfam" id="TIGR00462">
    <property type="entry name" value="genX"/>
    <property type="match status" value="1"/>
</dbReference>
<dbReference type="InterPro" id="IPR018149">
    <property type="entry name" value="Lys-tRNA-synth_II_C"/>
</dbReference>
<dbReference type="FunFam" id="3.30.930.10:FF:000017">
    <property type="entry name" value="Elongation factor P--(R)-beta-lysine ligase"/>
    <property type="match status" value="1"/>
</dbReference>
<evidence type="ECO:0000313" key="7">
    <source>
        <dbReference type="EMBL" id="MCS5710162.1"/>
    </source>
</evidence>
<comment type="subunit">
    <text evidence="1">Homodimer.</text>
</comment>
<comment type="caution">
    <text evidence="7">The sequence shown here is derived from an EMBL/GenBank/DDBJ whole genome shotgun (WGS) entry which is preliminary data.</text>
</comment>
<evidence type="ECO:0000256" key="2">
    <source>
        <dbReference type="ARBA" id="ARBA00022598"/>
    </source>
</evidence>
<proteinExistence type="predicted"/>
<dbReference type="GO" id="GO:0006430">
    <property type="term" value="P:lysyl-tRNA aminoacylation"/>
    <property type="evidence" value="ECO:0007669"/>
    <property type="project" value="InterPro"/>
</dbReference>
<dbReference type="PANTHER" id="PTHR42918:SF6">
    <property type="entry name" value="ELONGATION FACTOR P--(R)-BETA-LYSINE LIGASE"/>
    <property type="match status" value="1"/>
</dbReference>
<keyword evidence="4" id="KW-0067">ATP-binding</keyword>
<evidence type="ECO:0000256" key="4">
    <source>
        <dbReference type="ARBA" id="ARBA00022840"/>
    </source>
</evidence>
<dbReference type="GO" id="GO:0000049">
    <property type="term" value="F:tRNA binding"/>
    <property type="evidence" value="ECO:0007669"/>
    <property type="project" value="TreeGrafter"/>
</dbReference>
<dbReference type="NCBIfam" id="NF006828">
    <property type="entry name" value="PRK09350.1"/>
    <property type="match status" value="1"/>
</dbReference>
<dbReference type="InterPro" id="IPR006195">
    <property type="entry name" value="aa-tRNA-synth_II"/>
</dbReference>
<dbReference type="GO" id="GO:0004824">
    <property type="term" value="F:lysine-tRNA ligase activity"/>
    <property type="evidence" value="ECO:0007669"/>
    <property type="project" value="InterPro"/>
</dbReference>
<dbReference type="InterPro" id="IPR045864">
    <property type="entry name" value="aa-tRNA-synth_II/BPL/LPL"/>
</dbReference>
<dbReference type="PRINTS" id="PR00982">
    <property type="entry name" value="TRNASYNTHLYS"/>
</dbReference>
<evidence type="ECO:0000313" key="8">
    <source>
        <dbReference type="Proteomes" id="UP000051497"/>
    </source>
</evidence>
<dbReference type="GO" id="GO:0005524">
    <property type="term" value="F:ATP binding"/>
    <property type="evidence" value="ECO:0007669"/>
    <property type="project" value="UniProtKB-KW"/>
</dbReference>
<dbReference type="PROSITE" id="PS50862">
    <property type="entry name" value="AA_TRNA_LIGASE_II"/>
    <property type="match status" value="1"/>
</dbReference>
<evidence type="ECO:0000256" key="5">
    <source>
        <dbReference type="ARBA" id="ARBA00052794"/>
    </source>
</evidence>
<reference evidence="7" key="2">
    <citation type="submission" date="2021-06" db="EMBL/GenBank/DDBJ databases">
        <title>Genomic Description and Analysis of Intracellular Bacteria, Candidatus Berkiella cookevillensis and Candidatus Berkiella aquae.</title>
        <authorList>
            <person name="Kidane D.T."/>
            <person name="Mehari Y.T."/>
            <person name="Rice F.C."/>
            <person name="Arivett B.A."/>
            <person name="Farone A.L."/>
            <person name="Berk S.G."/>
            <person name="Farone M.B."/>
        </authorList>
    </citation>
    <scope>NUCLEOTIDE SEQUENCE</scope>
    <source>
        <strain evidence="7">HT99</strain>
    </source>
</reference>
<gene>
    <name evidence="7" type="primary">genX</name>
    <name evidence="7" type="ORF">HT99x_001835</name>
</gene>
<evidence type="ECO:0000256" key="3">
    <source>
        <dbReference type="ARBA" id="ARBA00022741"/>
    </source>
</evidence>
<dbReference type="Gene3D" id="3.30.930.10">
    <property type="entry name" value="Bira Bifunctional Protein, Domain 2"/>
    <property type="match status" value="1"/>
</dbReference>
<feature type="domain" description="Aminoacyl-transfer RNA synthetases class-II family profile" evidence="6">
    <location>
        <begin position="25"/>
        <end position="320"/>
    </location>
</feature>
<keyword evidence="8" id="KW-1185">Reference proteome</keyword>
<dbReference type="Pfam" id="PF00152">
    <property type="entry name" value="tRNA-synt_2"/>
    <property type="match status" value="1"/>
</dbReference>
<organism evidence="7 8">
    <name type="scientific">Candidatus Berkiella aquae</name>
    <dbReference type="NCBI Taxonomy" id="295108"/>
    <lineage>
        <taxon>Bacteria</taxon>
        <taxon>Pseudomonadati</taxon>
        <taxon>Pseudomonadota</taxon>
        <taxon>Gammaproteobacteria</taxon>
        <taxon>Candidatus Berkiellales</taxon>
        <taxon>Candidatus Berkiellaceae</taxon>
        <taxon>Candidatus Berkiella</taxon>
    </lineage>
</organism>
<dbReference type="InterPro" id="IPR004525">
    <property type="entry name" value="EpmA"/>
</dbReference>
<keyword evidence="2" id="KW-0436">Ligase</keyword>
<accession>A0AAE3L669</accession>
<protein>
    <submittedName>
        <fullName evidence="7">EF-P lysine aminoacylase GenX</fullName>
    </submittedName>
</protein>
<dbReference type="InterPro" id="IPR004364">
    <property type="entry name" value="Aa-tRNA-synt_II"/>
</dbReference>
<dbReference type="AlphaFoldDB" id="A0AAE3L669"/>
<dbReference type="GO" id="GO:0005829">
    <property type="term" value="C:cytosol"/>
    <property type="evidence" value="ECO:0007669"/>
    <property type="project" value="TreeGrafter"/>
</dbReference>
<name>A0AAE3L669_9GAMM</name>
<dbReference type="SUPFAM" id="SSF55681">
    <property type="entry name" value="Class II aaRS and biotin synthetases"/>
    <property type="match status" value="1"/>
</dbReference>
<evidence type="ECO:0000256" key="1">
    <source>
        <dbReference type="ARBA" id="ARBA00011738"/>
    </source>
</evidence>
<comment type="catalytic activity">
    <reaction evidence="5">
        <text>D-beta-lysine + L-lysyl-[protein] + ATP = N(6)-((3R)-3,6-diaminohexanoyl)-L-lysyl-[protein] + AMP + diphosphate + H(+)</text>
        <dbReference type="Rhea" id="RHEA:83435"/>
        <dbReference type="Rhea" id="RHEA-COMP:9752"/>
        <dbReference type="Rhea" id="RHEA-COMP:20131"/>
        <dbReference type="ChEBI" id="CHEBI:15378"/>
        <dbReference type="ChEBI" id="CHEBI:29969"/>
        <dbReference type="ChEBI" id="CHEBI:30616"/>
        <dbReference type="ChEBI" id="CHEBI:33019"/>
        <dbReference type="ChEBI" id="CHEBI:84138"/>
        <dbReference type="ChEBI" id="CHEBI:156053"/>
        <dbReference type="ChEBI" id="CHEBI:456215"/>
    </reaction>
    <physiologicalReaction direction="left-to-right" evidence="5">
        <dbReference type="Rhea" id="RHEA:83436"/>
    </physiologicalReaction>
</comment>
<dbReference type="EMBL" id="LKAJ02000001">
    <property type="protein sequence ID" value="MCS5710162.1"/>
    <property type="molecule type" value="Genomic_DNA"/>
</dbReference>